<proteinExistence type="predicted"/>
<name>A0A8S5PYP7_9CAUD</name>
<evidence type="ECO:0000313" key="1">
    <source>
        <dbReference type="EMBL" id="DAE12010.1"/>
    </source>
</evidence>
<sequence length="45" mass="5164">MVVGYHCLNFCSSDFAYLLVIDHFINQDFSVLTLHSASVYYVVTM</sequence>
<dbReference type="EMBL" id="BK015540">
    <property type="protein sequence ID" value="DAE12010.1"/>
    <property type="molecule type" value="Genomic_DNA"/>
</dbReference>
<reference evidence="1" key="1">
    <citation type="journal article" date="2021" name="Proc. Natl. Acad. Sci. U.S.A.">
        <title>A Catalog of Tens of Thousands of Viruses from Human Metagenomes Reveals Hidden Associations with Chronic Diseases.</title>
        <authorList>
            <person name="Tisza M.J."/>
            <person name="Buck C.B."/>
        </authorList>
    </citation>
    <scope>NUCLEOTIDE SEQUENCE</scope>
    <source>
        <strain evidence="1">CtBtT5</strain>
    </source>
</reference>
<accession>A0A8S5PYP7</accession>
<organism evidence="1">
    <name type="scientific">Myoviridae sp. ctBtT5</name>
    <dbReference type="NCBI Taxonomy" id="2825048"/>
    <lineage>
        <taxon>Viruses</taxon>
        <taxon>Duplodnaviria</taxon>
        <taxon>Heunggongvirae</taxon>
        <taxon>Uroviricota</taxon>
        <taxon>Caudoviricetes</taxon>
    </lineage>
</organism>
<protein>
    <submittedName>
        <fullName evidence="1">Uncharacterized protein</fullName>
    </submittedName>
</protein>